<name>A0A512E4C9_9PROT</name>
<evidence type="ECO:0000313" key="4">
    <source>
        <dbReference type="Proteomes" id="UP000321523"/>
    </source>
</evidence>
<organism evidence="3 4">
    <name type="scientific">Skermanella aerolata</name>
    <dbReference type="NCBI Taxonomy" id="393310"/>
    <lineage>
        <taxon>Bacteria</taxon>
        <taxon>Pseudomonadati</taxon>
        <taxon>Pseudomonadota</taxon>
        <taxon>Alphaproteobacteria</taxon>
        <taxon>Rhodospirillales</taxon>
        <taxon>Azospirillaceae</taxon>
        <taxon>Skermanella</taxon>
    </lineage>
</organism>
<gene>
    <name evidence="3" type="ORF">SAE02_77440</name>
</gene>
<keyword evidence="4" id="KW-1185">Reference proteome</keyword>
<sequence>MSTQTIIALYDDKAAARQVLEDLRTAGYGDGFWLSSDSAHGSGGADRFSTLSSEFSMPTSRTTALTRLGVPADDAEVYSEGVRRGGVLLVGQVDDSHTRQVLDIIERHQPVDTTERGELYRRSGWTGYDATAVDYDEASATEERSRYAAGLAGAAADLRDANTSGIEREEVIPVTKESLEVGKREVERGRVRVRSFVVETPVEETVTLRDETVQVERRAVSRDVADLPADAFRERTIEVTETDEEAVVAKTARVVEEVVVRKDVAEEVRTIRDTVRRTEVEIEDDRTSAPGTRPLTGRDRSDI</sequence>
<dbReference type="InterPro" id="IPR019060">
    <property type="entry name" value="DUF2382"/>
</dbReference>
<proteinExistence type="predicted"/>
<dbReference type="Pfam" id="PF09557">
    <property type="entry name" value="DUF2382"/>
    <property type="match status" value="1"/>
</dbReference>
<feature type="domain" description="DUF2382" evidence="2">
    <location>
        <begin position="173"/>
        <end position="282"/>
    </location>
</feature>
<protein>
    <recommendedName>
        <fullName evidence="2">DUF2382 domain-containing protein</fullName>
    </recommendedName>
</protein>
<comment type="caution">
    <text evidence="3">The sequence shown here is derived from an EMBL/GenBank/DDBJ whole genome shotgun (WGS) entry which is preliminary data.</text>
</comment>
<dbReference type="EMBL" id="BJYZ01000105">
    <property type="protein sequence ID" value="GEO43596.1"/>
    <property type="molecule type" value="Genomic_DNA"/>
</dbReference>
<dbReference type="PANTHER" id="PTHR38463:SF1">
    <property type="entry name" value="STRESS RESPONSE PROTEIN YSNF"/>
    <property type="match status" value="1"/>
</dbReference>
<dbReference type="InterPro" id="IPR052967">
    <property type="entry name" value="Stress_Response_Assoc"/>
</dbReference>
<evidence type="ECO:0000256" key="1">
    <source>
        <dbReference type="SAM" id="MobiDB-lite"/>
    </source>
</evidence>
<accession>A0A512E4C9</accession>
<feature type="region of interest" description="Disordered" evidence="1">
    <location>
        <begin position="280"/>
        <end position="303"/>
    </location>
</feature>
<reference evidence="3 4" key="1">
    <citation type="submission" date="2019-07" db="EMBL/GenBank/DDBJ databases">
        <title>Whole genome shotgun sequence of Skermanella aerolata NBRC 106429.</title>
        <authorList>
            <person name="Hosoyama A."/>
            <person name="Uohara A."/>
            <person name="Ohji S."/>
            <person name="Ichikawa N."/>
        </authorList>
    </citation>
    <scope>NUCLEOTIDE SEQUENCE [LARGE SCALE GENOMIC DNA]</scope>
    <source>
        <strain evidence="3 4">NBRC 106429</strain>
    </source>
</reference>
<dbReference type="Proteomes" id="UP000321523">
    <property type="component" value="Unassembled WGS sequence"/>
</dbReference>
<dbReference type="AlphaFoldDB" id="A0A512E4C9"/>
<evidence type="ECO:0000259" key="2">
    <source>
        <dbReference type="Pfam" id="PF09557"/>
    </source>
</evidence>
<dbReference type="PANTHER" id="PTHR38463">
    <property type="entry name" value="STRESS RESPONSE PROTEIN YSNF"/>
    <property type="match status" value="1"/>
</dbReference>
<dbReference type="RefSeq" id="WP_052832779.1">
    <property type="nucleotide sequence ID" value="NZ_BJYZ01000105.1"/>
</dbReference>
<evidence type="ECO:0000313" key="3">
    <source>
        <dbReference type="EMBL" id="GEO43596.1"/>
    </source>
</evidence>